<evidence type="ECO:0000256" key="8">
    <source>
        <dbReference type="ARBA" id="ARBA00023065"/>
    </source>
</evidence>
<evidence type="ECO:0000256" key="10">
    <source>
        <dbReference type="ARBA" id="ARBA00023303"/>
    </source>
</evidence>
<evidence type="ECO:0000256" key="4">
    <source>
        <dbReference type="ARBA" id="ARBA00022692"/>
    </source>
</evidence>
<protein>
    <submittedName>
        <fullName evidence="13">Potassium channel family protein</fullName>
    </submittedName>
</protein>
<keyword evidence="9 11" id="KW-0472">Membrane</keyword>
<dbReference type="Pfam" id="PF07885">
    <property type="entry name" value="Ion_trans_2"/>
    <property type="match status" value="1"/>
</dbReference>
<dbReference type="InterPro" id="IPR013099">
    <property type="entry name" value="K_chnl_dom"/>
</dbReference>
<evidence type="ECO:0000256" key="6">
    <source>
        <dbReference type="ARBA" id="ARBA00022958"/>
    </source>
</evidence>
<feature type="domain" description="Potassium channel" evidence="12">
    <location>
        <begin position="139"/>
        <end position="214"/>
    </location>
</feature>
<evidence type="ECO:0000313" key="13">
    <source>
        <dbReference type="EMBL" id="MCL6698176.1"/>
    </source>
</evidence>
<dbReference type="InterPro" id="IPR047871">
    <property type="entry name" value="K_chnl_Slo-like"/>
</dbReference>
<dbReference type="PANTHER" id="PTHR10027">
    <property type="entry name" value="CALCIUM-ACTIVATED POTASSIUM CHANNEL ALPHA CHAIN"/>
    <property type="match status" value="1"/>
</dbReference>
<evidence type="ECO:0000259" key="12">
    <source>
        <dbReference type="Pfam" id="PF07885"/>
    </source>
</evidence>
<proteinExistence type="predicted"/>
<name>A0ABT0RTL2_9SPHN</name>
<keyword evidence="7 11" id="KW-1133">Transmembrane helix</keyword>
<feature type="transmembrane region" description="Helical" evidence="11">
    <location>
        <begin position="70"/>
        <end position="86"/>
    </location>
</feature>
<keyword evidence="10 13" id="KW-0407">Ion channel</keyword>
<comment type="subcellular location">
    <subcellularLocation>
        <location evidence="1">Membrane</location>
        <topology evidence="1">Multi-pass membrane protein</topology>
    </subcellularLocation>
</comment>
<feature type="transmembrane region" description="Helical" evidence="11">
    <location>
        <begin position="46"/>
        <end position="63"/>
    </location>
</feature>
<feature type="transmembrane region" description="Helical" evidence="11">
    <location>
        <begin position="192"/>
        <end position="213"/>
    </location>
</feature>
<dbReference type="GO" id="GO:0034220">
    <property type="term" value="P:monoatomic ion transmembrane transport"/>
    <property type="evidence" value="ECO:0007669"/>
    <property type="project" value="UniProtKB-KW"/>
</dbReference>
<sequence length="223" mass="24475">MDRSNLGESRFWTRYNRHRYQILFFTLLFTLAAMPIATFFQWGSTAIELLFGAILMAAVMPLGTPRRRRMLIIVVVVVLLARPVATEADLDKVSETALGLWALVGLLAAAGALRFVLKADQIGGEHVFAALSAYLLAGVFFGVTYWAIEVALPGSFAGPSDFSRESAVYFSFVTLATLGYGDFLPKTDMTRGIVVFEVIGGQLFLAVMVARLIGLYTDTRKSD</sequence>
<keyword evidence="5" id="KW-0631">Potassium channel</keyword>
<dbReference type="SUPFAM" id="SSF81324">
    <property type="entry name" value="Voltage-gated potassium channels"/>
    <property type="match status" value="1"/>
</dbReference>
<keyword evidence="2" id="KW-0813">Transport</keyword>
<dbReference type="PANTHER" id="PTHR10027:SF10">
    <property type="entry name" value="SLOWPOKE 2, ISOFORM D"/>
    <property type="match status" value="1"/>
</dbReference>
<keyword evidence="6" id="KW-0630">Potassium</keyword>
<keyword evidence="14" id="KW-1185">Reference proteome</keyword>
<keyword evidence="4 11" id="KW-0812">Transmembrane</keyword>
<comment type="caution">
    <text evidence="13">The sequence shown here is derived from an EMBL/GenBank/DDBJ whole genome shotgun (WGS) entry which is preliminary data.</text>
</comment>
<dbReference type="Proteomes" id="UP001203410">
    <property type="component" value="Unassembled WGS sequence"/>
</dbReference>
<keyword evidence="8" id="KW-0406">Ion transport</keyword>
<gene>
    <name evidence="13" type="ORF">LZ496_05195</name>
</gene>
<feature type="transmembrane region" description="Helical" evidence="11">
    <location>
        <begin position="98"/>
        <end position="116"/>
    </location>
</feature>
<evidence type="ECO:0000313" key="14">
    <source>
        <dbReference type="Proteomes" id="UP001203410"/>
    </source>
</evidence>
<evidence type="ECO:0000256" key="9">
    <source>
        <dbReference type="ARBA" id="ARBA00023136"/>
    </source>
</evidence>
<organism evidence="13 14">
    <name type="scientific">Sphingomonas caseinilyticus</name>
    <dbReference type="NCBI Taxonomy" id="2908205"/>
    <lineage>
        <taxon>Bacteria</taxon>
        <taxon>Pseudomonadati</taxon>
        <taxon>Pseudomonadota</taxon>
        <taxon>Alphaproteobacteria</taxon>
        <taxon>Sphingomonadales</taxon>
        <taxon>Sphingomonadaceae</taxon>
        <taxon>Sphingomonas</taxon>
    </lineage>
</organism>
<dbReference type="Gene3D" id="1.10.287.70">
    <property type="match status" value="1"/>
</dbReference>
<evidence type="ECO:0000256" key="1">
    <source>
        <dbReference type="ARBA" id="ARBA00004141"/>
    </source>
</evidence>
<evidence type="ECO:0000256" key="2">
    <source>
        <dbReference type="ARBA" id="ARBA00022448"/>
    </source>
</evidence>
<evidence type="ECO:0000256" key="3">
    <source>
        <dbReference type="ARBA" id="ARBA00022538"/>
    </source>
</evidence>
<evidence type="ECO:0000256" key="5">
    <source>
        <dbReference type="ARBA" id="ARBA00022826"/>
    </source>
</evidence>
<evidence type="ECO:0000256" key="11">
    <source>
        <dbReference type="SAM" id="Phobius"/>
    </source>
</evidence>
<feature type="transmembrane region" description="Helical" evidence="11">
    <location>
        <begin position="168"/>
        <end position="185"/>
    </location>
</feature>
<feature type="transmembrane region" description="Helical" evidence="11">
    <location>
        <begin position="20"/>
        <end position="40"/>
    </location>
</feature>
<keyword evidence="3" id="KW-0633">Potassium transport</keyword>
<feature type="transmembrane region" description="Helical" evidence="11">
    <location>
        <begin position="128"/>
        <end position="148"/>
    </location>
</feature>
<evidence type="ECO:0000256" key="7">
    <source>
        <dbReference type="ARBA" id="ARBA00022989"/>
    </source>
</evidence>
<dbReference type="RefSeq" id="WP_249903515.1">
    <property type="nucleotide sequence ID" value="NZ_JAMGBA010000001.1"/>
</dbReference>
<reference evidence="13 14" key="1">
    <citation type="submission" date="2022-05" db="EMBL/GenBank/DDBJ databases">
        <authorList>
            <person name="Jo J.-H."/>
            <person name="Im W.-T."/>
        </authorList>
    </citation>
    <scope>NUCLEOTIDE SEQUENCE [LARGE SCALE GENOMIC DNA]</scope>
    <source>
        <strain evidence="13 14">NSE70-1</strain>
    </source>
</reference>
<dbReference type="EMBL" id="JAMGBA010000001">
    <property type="protein sequence ID" value="MCL6698176.1"/>
    <property type="molecule type" value="Genomic_DNA"/>
</dbReference>
<accession>A0ABT0RTL2</accession>